<dbReference type="AlphaFoldDB" id="A0AAJ6AZ20"/>
<protein>
    <submittedName>
        <fullName evidence="1">Uncharacterized protein</fullName>
    </submittedName>
</protein>
<accession>A0AAJ6AZ20</accession>
<proteinExistence type="predicted"/>
<gene>
    <name evidence="1" type="ORF">P0Y65_14185</name>
</gene>
<evidence type="ECO:0000313" key="2">
    <source>
        <dbReference type="Proteomes" id="UP001217476"/>
    </source>
</evidence>
<name>A0AAJ6AZ20_9HYPH</name>
<sequence length="49" mass="5622">MLLIALYHSLYRSLYHSFSDLRLTKGVEQQKNAAKTALWLIAKLGKWSG</sequence>
<organism evidence="1 2">
    <name type="scientific">Candidatus Devosia phytovorans</name>
    <dbReference type="NCBI Taxonomy" id="3121372"/>
    <lineage>
        <taxon>Bacteria</taxon>
        <taxon>Pseudomonadati</taxon>
        <taxon>Pseudomonadota</taxon>
        <taxon>Alphaproteobacteria</taxon>
        <taxon>Hyphomicrobiales</taxon>
        <taxon>Devosiaceae</taxon>
        <taxon>Devosia</taxon>
    </lineage>
</organism>
<dbReference type="Proteomes" id="UP001217476">
    <property type="component" value="Chromosome"/>
</dbReference>
<reference evidence="1" key="1">
    <citation type="submission" date="2023-03" db="EMBL/GenBank/DDBJ databases">
        <title>Andean soil-derived lignocellulolytic bacterial consortium as a source of novel taxa and putative plastic-active enzymes.</title>
        <authorList>
            <person name="Diaz-Garcia L."/>
            <person name="Chuvochina M."/>
            <person name="Feuerriegel G."/>
            <person name="Bunk B."/>
            <person name="Sproer C."/>
            <person name="Streit W.R."/>
            <person name="Rodriguez L.M."/>
            <person name="Overmann J."/>
            <person name="Jimenez D.J."/>
        </authorList>
    </citation>
    <scope>NUCLEOTIDE SEQUENCE</scope>
    <source>
        <strain evidence="1">MAG 4196</strain>
    </source>
</reference>
<dbReference type="EMBL" id="CP119312">
    <property type="protein sequence ID" value="WEK03336.1"/>
    <property type="molecule type" value="Genomic_DNA"/>
</dbReference>
<evidence type="ECO:0000313" key="1">
    <source>
        <dbReference type="EMBL" id="WEK03336.1"/>
    </source>
</evidence>